<dbReference type="Pfam" id="PF14894">
    <property type="entry name" value="Lsm_C"/>
    <property type="match status" value="1"/>
</dbReference>
<gene>
    <name evidence="2" type="ORF">S01H1_44349</name>
</gene>
<dbReference type="InterPro" id="IPR028277">
    <property type="entry name" value="Lsm_C"/>
</dbReference>
<dbReference type="Gene3D" id="3.30.310.60">
    <property type="entry name" value="Like-Sm ribonucleoprotein, C-terminal domain"/>
    <property type="match status" value="1"/>
</dbReference>
<dbReference type="InterPro" id="IPR010920">
    <property type="entry name" value="LSM_dom_sf"/>
</dbReference>
<comment type="caution">
    <text evidence="2">The sequence shown here is derived from an EMBL/GenBank/DDBJ whole genome shotgun (WGS) entry which is preliminary data.</text>
</comment>
<proteinExistence type="predicted"/>
<sequence>MSIRQYNTELGSLVDKIVKVYIDKDKFFVGQLKGISEDSNLILVNVKNEKNKVFPKLFIRNTFYNFVSLEEEPFPMVALSERIATIFTKGHVDYIDDQNIISILSGKIIVSPEGVRGEGPSADRVRKIYEQFKLDLED</sequence>
<evidence type="ECO:0000259" key="1">
    <source>
        <dbReference type="Pfam" id="PF14894"/>
    </source>
</evidence>
<dbReference type="EMBL" id="BARS01028287">
    <property type="protein sequence ID" value="GAG06672.1"/>
    <property type="molecule type" value="Genomic_DNA"/>
</dbReference>
<dbReference type="Gene3D" id="2.30.30.100">
    <property type="match status" value="1"/>
</dbReference>
<name>X0V5L4_9ZZZZ</name>
<protein>
    <recommendedName>
        <fullName evidence="1">Lsm C-terminal domain-containing protein</fullName>
    </recommendedName>
</protein>
<evidence type="ECO:0000313" key="2">
    <source>
        <dbReference type="EMBL" id="GAG06672.1"/>
    </source>
</evidence>
<dbReference type="AlphaFoldDB" id="X0V5L4"/>
<reference evidence="2" key="1">
    <citation type="journal article" date="2014" name="Front. Microbiol.">
        <title>High frequency of phylogenetically diverse reductive dehalogenase-homologous genes in deep subseafloor sedimentary metagenomes.</title>
        <authorList>
            <person name="Kawai M."/>
            <person name="Futagami T."/>
            <person name="Toyoda A."/>
            <person name="Takaki Y."/>
            <person name="Nishi S."/>
            <person name="Hori S."/>
            <person name="Arai W."/>
            <person name="Tsubouchi T."/>
            <person name="Morono Y."/>
            <person name="Uchiyama I."/>
            <person name="Ito T."/>
            <person name="Fujiyama A."/>
            <person name="Inagaki F."/>
            <person name="Takami H."/>
        </authorList>
    </citation>
    <scope>NUCLEOTIDE SEQUENCE</scope>
    <source>
        <strain evidence="2">Expedition CK06-06</strain>
    </source>
</reference>
<accession>X0V5L4</accession>
<dbReference type="SUPFAM" id="SSF50182">
    <property type="entry name" value="Sm-like ribonucleoproteins"/>
    <property type="match status" value="1"/>
</dbReference>
<dbReference type="InterPro" id="IPR037156">
    <property type="entry name" value="Lsm_C_sf"/>
</dbReference>
<feature type="domain" description="Lsm C-terminal" evidence="1">
    <location>
        <begin position="88"/>
        <end position="132"/>
    </location>
</feature>
<organism evidence="2">
    <name type="scientific">marine sediment metagenome</name>
    <dbReference type="NCBI Taxonomy" id="412755"/>
    <lineage>
        <taxon>unclassified sequences</taxon>
        <taxon>metagenomes</taxon>
        <taxon>ecological metagenomes</taxon>
    </lineage>
</organism>